<keyword evidence="3" id="KW-1185">Reference proteome</keyword>
<proteinExistence type="predicted"/>
<dbReference type="RefSeq" id="WP_093405604.1">
    <property type="nucleotide sequence ID" value="NZ_BOPD01000050.1"/>
</dbReference>
<dbReference type="OrthoDB" id="24355at2"/>
<dbReference type="InterPro" id="IPR036188">
    <property type="entry name" value="FAD/NAD-bd_sf"/>
</dbReference>
<comment type="caution">
    <text evidence="2">The sequence shown here is derived from an EMBL/GenBank/DDBJ whole genome shotgun (WGS) entry which is preliminary data.</text>
</comment>
<name>A0A9W5UY97_9ACTN</name>
<dbReference type="Pfam" id="PF05834">
    <property type="entry name" value="Lycopene_cycl"/>
    <property type="match status" value="1"/>
</dbReference>
<accession>A0A9W5UY97</accession>
<dbReference type="Proteomes" id="UP000607311">
    <property type="component" value="Unassembled WGS sequence"/>
</dbReference>
<evidence type="ECO:0000313" key="3">
    <source>
        <dbReference type="Proteomes" id="UP000607311"/>
    </source>
</evidence>
<protein>
    <submittedName>
        <fullName evidence="2">Lycopene cyclase</fullName>
    </submittedName>
</protein>
<reference evidence="2" key="1">
    <citation type="submission" date="2021-01" db="EMBL/GenBank/DDBJ databases">
        <title>Whole genome shotgun sequence of Verrucosispora sediminis NBRC 107745.</title>
        <authorList>
            <person name="Komaki H."/>
            <person name="Tamura T."/>
        </authorList>
    </citation>
    <scope>NUCLEOTIDE SEQUENCE</scope>
    <source>
        <strain evidence="2">NBRC 107745</strain>
    </source>
</reference>
<dbReference type="EMBL" id="BOPD01000050">
    <property type="protein sequence ID" value="GIJ36420.1"/>
    <property type="molecule type" value="Genomic_DNA"/>
</dbReference>
<evidence type="ECO:0000256" key="1">
    <source>
        <dbReference type="SAM" id="MobiDB-lite"/>
    </source>
</evidence>
<evidence type="ECO:0000313" key="2">
    <source>
        <dbReference type="EMBL" id="GIJ36420.1"/>
    </source>
</evidence>
<dbReference type="SUPFAM" id="SSF51905">
    <property type="entry name" value="FAD/NAD(P)-binding domain"/>
    <property type="match status" value="1"/>
</dbReference>
<gene>
    <name evidence="2" type="ORF">Vse01_55680</name>
</gene>
<dbReference type="AlphaFoldDB" id="A0A9W5UY97"/>
<sequence>MWQRDRMDSPPVDVDLALVGGGGAASLVLAALARHRVRDVRIAVVDPVHRRGQDRTWAFWGRPGNDLDELLSASWSRVEVVTPDTRHALDLSPLRYAMLRSGPIYERAAAAERRLGVTRIVAAAGSVDDDGERVLVRTVEGRPLLRAGWLLDSRPRPPHRPGRTNWLQHFRGWWLRADRPVFDPARAVLMDFRTPQPARGVSFGYVLPVDSRYALVEYTEFSPHLLTGAAYDAALAGYRDLLGLDPARLTVAEVENGVIPMTDGPFVARPTPRVVRLGTAGGATRPSTGFTFSAMHRQAEQVARAVAAGRPPVPASAYPDRHRWMDAVALRALNGGLVDGPEFFGRLFERNPASRVLRFLDGDTTVAEDLAVMRSTRLRPMVTATVADAAGRLRDRLAPSRHPAWTVPPPVVDSESPNVDAPGH</sequence>
<organism evidence="2 3">
    <name type="scientific">Micromonospora sediminimaris</name>
    <dbReference type="NCBI Taxonomy" id="547162"/>
    <lineage>
        <taxon>Bacteria</taxon>
        <taxon>Bacillati</taxon>
        <taxon>Actinomycetota</taxon>
        <taxon>Actinomycetes</taxon>
        <taxon>Micromonosporales</taxon>
        <taxon>Micromonosporaceae</taxon>
        <taxon>Micromonospora</taxon>
    </lineage>
</organism>
<feature type="region of interest" description="Disordered" evidence="1">
    <location>
        <begin position="400"/>
        <end position="424"/>
    </location>
</feature>